<evidence type="ECO:0000256" key="4">
    <source>
        <dbReference type="ARBA" id="ARBA00023136"/>
    </source>
</evidence>
<protein>
    <recommendedName>
        <fullName evidence="6">O-antigen ligase-related domain-containing protein</fullName>
    </recommendedName>
</protein>
<organism evidence="7 8">
    <name type="scientific">Algisphaera agarilytica</name>
    <dbReference type="NCBI Taxonomy" id="1385975"/>
    <lineage>
        <taxon>Bacteria</taxon>
        <taxon>Pseudomonadati</taxon>
        <taxon>Planctomycetota</taxon>
        <taxon>Phycisphaerae</taxon>
        <taxon>Phycisphaerales</taxon>
        <taxon>Phycisphaeraceae</taxon>
        <taxon>Algisphaera</taxon>
    </lineage>
</organism>
<keyword evidence="4 5" id="KW-0472">Membrane</keyword>
<evidence type="ECO:0000256" key="1">
    <source>
        <dbReference type="ARBA" id="ARBA00004141"/>
    </source>
</evidence>
<comment type="caution">
    <text evidence="7">The sequence shown here is derived from an EMBL/GenBank/DDBJ whole genome shotgun (WGS) entry which is preliminary data.</text>
</comment>
<evidence type="ECO:0000313" key="7">
    <source>
        <dbReference type="EMBL" id="MBB6430555.1"/>
    </source>
</evidence>
<sequence length="467" mass="51899">MTMPSTTSTTNTRPLPVLTPATTQRLSARWFAMFGILLSGLAIGGKGFAYIGLPPLFISEITLALGALTFLIQPRWRETLSQPISIMIVLLLGWGLMRTVPYLGQWKLDAIRDFMLLGYMTTALMAAAVVMSQPKLLPWLLSKYQVFAKVFLVAMPPLWLADQVLGDNMPSWPWASQVGIIMLKPGDMPVHLGGIAALSILGLFRGKSLMWMGLLCLLLGVTGAISRGGLVAFALAYGIAFLMRPKSAWATRLVVVMTIVVTLAAVSDLSIKVPGREREFSAQQLLLNVVTVVDTGDAAGDLDDTKTWRLDWWDKIYDYTFFGEYFWTGKGFGVNLANDDGFQVWLDTESLRSPHNGHLNVLARTGVPGFVIWCGIMIAWCWMMLSAYLQARQRRENNWAMFFVLLVAYWTALTFNASVDVYFEGPMGGVWFWAITGLGVASVWVFRHHPEVMHVPHATPREAHDEG</sequence>
<dbReference type="RefSeq" id="WP_184678063.1">
    <property type="nucleotide sequence ID" value="NZ_JACHGY010000001.1"/>
</dbReference>
<feature type="transmembrane region" description="Helical" evidence="5">
    <location>
        <begin position="429"/>
        <end position="446"/>
    </location>
</feature>
<feature type="transmembrane region" description="Helical" evidence="5">
    <location>
        <begin position="210"/>
        <end position="237"/>
    </location>
</feature>
<dbReference type="PANTHER" id="PTHR37422">
    <property type="entry name" value="TEICHURONIC ACID BIOSYNTHESIS PROTEIN TUAE"/>
    <property type="match status" value="1"/>
</dbReference>
<feature type="transmembrane region" description="Helical" evidence="5">
    <location>
        <begin position="249"/>
        <end position="271"/>
    </location>
</feature>
<evidence type="ECO:0000259" key="6">
    <source>
        <dbReference type="Pfam" id="PF04932"/>
    </source>
</evidence>
<keyword evidence="3 5" id="KW-1133">Transmembrane helix</keyword>
<feature type="transmembrane region" description="Helical" evidence="5">
    <location>
        <begin position="50"/>
        <end position="72"/>
    </location>
</feature>
<dbReference type="Proteomes" id="UP000541810">
    <property type="component" value="Unassembled WGS sequence"/>
</dbReference>
<feature type="transmembrane region" description="Helical" evidence="5">
    <location>
        <begin position="370"/>
        <end position="389"/>
    </location>
</feature>
<reference evidence="7 8" key="1">
    <citation type="submission" date="2020-08" db="EMBL/GenBank/DDBJ databases">
        <title>Genomic Encyclopedia of Type Strains, Phase IV (KMG-IV): sequencing the most valuable type-strain genomes for metagenomic binning, comparative biology and taxonomic classification.</title>
        <authorList>
            <person name="Goeker M."/>
        </authorList>
    </citation>
    <scope>NUCLEOTIDE SEQUENCE [LARGE SCALE GENOMIC DNA]</scope>
    <source>
        <strain evidence="7 8">DSM 103725</strain>
    </source>
</reference>
<gene>
    <name evidence="7" type="ORF">HNQ40_002361</name>
</gene>
<evidence type="ECO:0000256" key="2">
    <source>
        <dbReference type="ARBA" id="ARBA00022692"/>
    </source>
</evidence>
<evidence type="ECO:0000256" key="5">
    <source>
        <dbReference type="SAM" id="Phobius"/>
    </source>
</evidence>
<dbReference type="InterPro" id="IPR051533">
    <property type="entry name" value="WaaL-like"/>
</dbReference>
<name>A0A7X0H9Z3_9BACT</name>
<comment type="subcellular location">
    <subcellularLocation>
        <location evidence="1">Membrane</location>
        <topology evidence="1">Multi-pass membrane protein</topology>
    </subcellularLocation>
</comment>
<dbReference type="GO" id="GO:0016020">
    <property type="term" value="C:membrane"/>
    <property type="evidence" value="ECO:0007669"/>
    <property type="project" value="UniProtKB-SubCell"/>
</dbReference>
<keyword evidence="2 5" id="KW-0812">Transmembrane</keyword>
<proteinExistence type="predicted"/>
<evidence type="ECO:0000313" key="8">
    <source>
        <dbReference type="Proteomes" id="UP000541810"/>
    </source>
</evidence>
<dbReference type="AlphaFoldDB" id="A0A7X0H9Z3"/>
<keyword evidence="8" id="KW-1185">Reference proteome</keyword>
<feature type="domain" description="O-antigen ligase-related" evidence="6">
    <location>
        <begin position="213"/>
        <end position="374"/>
    </location>
</feature>
<feature type="transmembrane region" description="Helical" evidence="5">
    <location>
        <begin position="146"/>
        <end position="165"/>
    </location>
</feature>
<dbReference type="PANTHER" id="PTHR37422:SF13">
    <property type="entry name" value="LIPOPOLYSACCHARIDE BIOSYNTHESIS PROTEIN PA4999-RELATED"/>
    <property type="match status" value="1"/>
</dbReference>
<feature type="transmembrane region" description="Helical" evidence="5">
    <location>
        <begin position="84"/>
        <end position="104"/>
    </location>
</feature>
<feature type="transmembrane region" description="Helical" evidence="5">
    <location>
        <begin position="401"/>
        <end position="423"/>
    </location>
</feature>
<feature type="transmembrane region" description="Helical" evidence="5">
    <location>
        <begin position="26"/>
        <end position="43"/>
    </location>
</feature>
<dbReference type="InterPro" id="IPR007016">
    <property type="entry name" value="O-antigen_ligase-rel_domated"/>
</dbReference>
<feature type="transmembrane region" description="Helical" evidence="5">
    <location>
        <begin position="116"/>
        <end position="134"/>
    </location>
</feature>
<dbReference type="EMBL" id="JACHGY010000001">
    <property type="protein sequence ID" value="MBB6430555.1"/>
    <property type="molecule type" value="Genomic_DNA"/>
</dbReference>
<dbReference type="Pfam" id="PF04932">
    <property type="entry name" value="Wzy_C"/>
    <property type="match status" value="1"/>
</dbReference>
<evidence type="ECO:0000256" key="3">
    <source>
        <dbReference type="ARBA" id="ARBA00022989"/>
    </source>
</evidence>
<accession>A0A7X0H9Z3</accession>